<organism evidence="1 2">
    <name type="scientific">Cudoniella acicularis</name>
    <dbReference type="NCBI Taxonomy" id="354080"/>
    <lineage>
        <taxon>Eukaryota</taxon>
        <taxon>Fungi</taxon>
        <taxon>Dikarya</taxon>
        <taxon>Ascomycota</taxon>
        <taxon>Pezizomycotina</taxon>
        <taxon>Leotiomycetes</taxon>
        <taxon>Helotiales</taxon>
        <taxon>Tricladiaceae</taxon>
        <taxon>Cudoniella</taxon>
    </lineage>
</organism>
<keyword evidence="2" id="KW-1185">Reference proteome</keyword>
<dbReference type="EMBL" id="JAAMPI010000439">
    <property type="protein sequence ID" value="KAF4631481.1"/>
    <property type="molecule type" value="Genomic_DNA"/>
</dbReference>
<name>A0A8H4W2T6_9HELO</name>
<proteinExistence type="predicted"/>
<comment type="caution">
    <text evidence="1">The sequence shown here is derived from an EMBL/GenBank/DDBJ whole genome shotgun (WGS) entry which is preliminary data.</text>
</comment>
<dbReference type="Proteomes" id="UP000566819">
    <property type="component" value="Unassembled WGS sequence"/>
</dbReference>
<protein>
    <submittedName>
        <fullName evidence="1">Uncharacterized protein</fullName>
    </submittedName>
</protein>
<sequence>MIHGTSKYLNPPLKAAKPALWFQTPRNPSRYLRRGCARKDQSLAYKDMTHQKISSYYLGILESILQGEEKHAIARDFWKESNSLQDYRTQSQDCCKLPGRLQFKINVAATQYIAYVQPYEVDFVVPSAEARIVTYDDFESLGNAFGED</sequence>
<evidence type="ECO:0000313" key="1">
    <source>
        <dbReference type="EMBL" id="KAF4631481.1"/>
    </source>
</evidence>
<accession>A0A8H4W2T6</accession>
<reference evidence="1 2" key="1">
    <citation type="submission" date="2020-03" db="EMBL/GenBank/DDBJ databases">
        <title>Draft Genome Sequence of Cudoniella acicularis.</title>
        <authorList>
            <person name="Buettner E."/>
            <person name="Kellner H."/>
        </authorList>
    </citation>
    <scope>NUCLEOTIDE SEQUENCE [LARGE SCALE GENOMIC DNA]</scope>
    <source>
        <strain evidence="1 2">DSM 108380</strain>
    </source>
</reference>
<dbReference type="AlphaFoldDB" id="A0A8H4W2T6"/>
<gene>
    <name evidence="1" type="ORF">G7Y89_g6653</name>
</gene>
<evidence type="ECO:0000313" key="2">
    <source>
        <dbReference type="Proteomes" id="UP000566819"/>
    </source>
</evidence>